<dbReference type="CDD" id="cd07346">
    <property type="entry name" value="ABC_6TM_exporters"/>
    <property type="match status" value="1"/>
</dbReference>
<dbReference type="PANTHER" id="PTHR24221">
    <property type="entry name" value="ATP-BINDING CASSETTE SUB-FAMILY B"/>
    <property type="match status" value="1"/>
</dbReference>
<comment type="caution">
    <text evidence="10">The sequence shown here is derived from an EMBL/GenBank/DDBJ whole genome shotgun (WGS) entry which is preliminary data.</text>
</comment>
<keyword evidence="4 10" id="KW-0067">ATP-binding</keyword>
<keyword evidence="2 7" id="KW-0812">Transmembrane</keyword>
<gene>
    <name evidence="10" type="ORF">ACFQZM_38910</name>
</gene>
<dbReference type="PROSITE" id="PS50929">
    <property type="entry name" value="ABC_TM1F"/>
    <property type="match status" value="1"/>
</dbReference>
<dbReference type="Pfam" id="PF00664">
    <property type="entry name" value="ABC_membrane"/>
    <property type="match status" value="1"/>
</dbReference>
<dbReference type="SMART" id="SM00382">
    <property type="entry name" value="AAA"/>
    <property type="match status" value="1"/>
</dbReference>
<accession>A0ABW2XVZ6</accession>
<dbReference type="Pfam" id="PF00005">
    <property type="entry name" value="ABC_tran"/>
    <property type="match status" value="1"/>
</dbReference>
<dbReference type="InterPro" id="IPR003439">
    <property type="entry name" value="ABC_transporter-like_ATP-bd"/>
</dbReference>
<evidence type="ECO:0000259" key="8">
    <source>
        <dbReference type="PROSITE" id="PS50893"/>
    </source>
</evidence>
<proteinExistence type="predicted"/>
<dbReference type="InterPro" id="IPR027417">
    <property type="entry name" value="P-loop_NTPase"/>
</dbReference>
<dbReference type="EMBL" id="JBHTGP010000018">
    <property type="protein sequence ID" value="MFD0690512.1"/>
    <property type="molecule type" value="Genomic_DNA"/>
</dbReference>
<feature type="domain" description="ABC transporter" evidence="8">
    <location>
        <begin position="323"/>
        <end position="553"/>
    </location>
</feature>
<feature type="transmembrane region" description="Helical" evidence="7">
    <location>
        <begin position="117"/>
        <end position="140"/>
    </location>
</feature>
<feature type="transmembrane region" description="Helical" evidence="7">
    <location>
        <begin position="50"/>
        <end position="70"/>
    </location>
</feature>
<organism evidence="10 11">
    <name type="scientific">Actinomadura fibrosa</name>
    <dbReference type="NCBI Taxonomy" id="111802"/>
    <lineage>
        <taxon>Bacteria</taxon>
        <taxon>Bacillati</taxon>
        <taxon>Actinomycetota</taxon>
        <taxon>Actinomycetes</taxon>
        <taxon>Streptosporangiales</taxon>
        <taxon>Thermomonosporaceae</taxon>
        <taxon>Actinomadura</taxon>
    </lineage>
</organism>
<comment type="subcellular location">
    <subcellularLocation>
        <location evidence="1">Cell membrane</location>
        <topology evidence="1">Multi-pass membrane protein</topology>
    </subcellularLocation>
</comment>
<dbReference type="PROSITE" id="PS00211">
    <property type="entry name" value="ABC_TRANSPORTER_1"/>
    <property type="match status" value="1"/>
</dbReference>
<dbReference type="InterPro" id="IPR003593">
    <property type="entry name" value="AAA+_ATPase"/>
</dbReference>
<feature type="transmembrane region" description="Helical" evidence="7">
    <location>
        <begin position="235"/>
        <end position="255"/>
    </location>
</feature>
<keyword evidence="6 7" id="KW-0472">Membrane</keyword>
<evidence type="ECO:0000256" key="2">
    <source>
        <dbReference type="ARBA" id="ARBA00022692"/>
    </source>
</evidence>
<keyword evidence="5 7" id="KW-1133">Transmembrane helix</keyword>
<evidence type="ECO:0000259" key="9">
    <source>
        <dbReference type="PROSITE" id="PS50929"/>
    </source>
</evidence>
<dbReference type="PANTHER" id="PTHR24221:SF654">
    <property type="entry name" value="ATP-BINDING CASSETTE SUB-FAMILY B MEMBER 6"/>
    <property type="match status" value="1"/>
</dbReference>
<evidence type="ECO:0000256" key="5">
    <source>
        <dbReference type="ARBA" id="ARBA00022989"/>
    </source>
</evidence>
<dbReference type="Gene3D" id="3.40.50.300">
    <property type="entry name" value="P-loop containing nucleotide triphosphate hydrolases"/>
    <property type="match status" value="1"/>
</dbReference>
<reference evidence="11" key="1">
    <citation type="journal article" date="2019" name="Int. J. Syst. Evol. Microbiol.">
        <title>The Global Catalogue of Microorganisms (GCM) 10K type strain sequencing project: providing services to taxonomists for standard genome sequencing and annotation.</title>
        <authorList>
            <consortium name="The Broad Institute Genomics Platform"/>
            <consortium name="The Broad Institute Genome Sequencing Center for Infectious Disease"/>
            <person name="Wu L."/>
            <person name="Ma J."/>
        </authorList>
    </citation>
    <scope>NUCLEOTIDE SEQUENCE [LARGE SCALE GENOMIC DNA]</scope>
    <source>
        <strain evidence="11">JCM 9371</strain>
    </source>
</reference>
<dbReference type="InterPro" id="IPR039421">
    <property type="entry name" value="Type_1_exporter"/>
</dbReference>
<dbReference type="InterPro" id="IPR011527">
    <property type="entry name" value="ABC1_TM_dom"/>
</dbReference>
<evidence type="ECO:0000256" key="1">
    <source>
        <dbReference type="ARBA" id="ARBA00004651"/>
    </source>
</evidence>
<evidence type="ECO:0000256" key="3">
    <source>
        <dbReference type="ARBA" id="ARBA00022741"/>
    </source>
</evidence>
<evidence type="ECO:0000313" key="10">
    <source>
        <dbReference type="EMBL" id="MFD0690512.1"/>
    </source>
</evidence>
<dbReference type="SUPFAM" id="SSF90123">
    <property type="entry name" value="ABC transporter transmembrane region"/>
    <property type="match status" value="1"/>
</dbReference>
<protein>
    <submittedName>
        <fullName evidence="10">ABC transporter ATP-binding protein</fullName>
    </submittedName>
</protein>
<keyword evidence="11" id="KW-1185">Reference proteome</keyword>
<dbReference type="SUPFAM" id="SSF52540">
    <property type="entry name" value="P-loop containing nucleoside triphosphate hydrolases"/>
    <property type="match status" value="1"/>
</dbReference>
<dbReference type="Gene3D" id="1.20.1560.10">
    <property type="entry name" value="ABC transporter type 1, transmembrane domain"/>
    <property type="match status" value="1"/>
</dbReference>
<name>A0ABW2XVZ6_9ACTN</name>
<dbReference type="InterPro" id="IPR036640">
    <property type="entry name" value="ABC1_TM_sf"/>
</dbReference>
<dbReference type="PROSITE" id="PS50893">
    <property type="entry name" value="ABC_TRANSPORTER_2"/>
    <property type="match status" value="1"/>
</dbReference>
<dbReference type="GO" id="GO:0005524">
    <property type="term" value="F:ATP binding"/>
    <property type="evidence" value="ECO:0007669"/>
    <property type="project" value="UniProtKB-KW"/>
</dbReference>
<dbReference type="InterPro" id="IPR017871">
    <property type="entry name" value="ABC_transporter-like_CS"/>
</dbReference>
<evidence type="ECO:0000256" key="7">
    <source>
        <dbReference type="SAM" id="Phobius"/>
    </source>
</evidence>
<dbReference type="RefSeq" id="WP_378325292.1">
    <property type="nucleotide sequence ID" value="NZ_JBHTGP010000018.1"/>
</dbReference>
<evidence type="ECO:0000256" key="4">
    <source>
        <dbReference type="ARBA" id="ARBA00022840"/>
    </source>
</evidence>
<sequence length="576" mass="59557">MLRDLRADPVPAAAGAGAALAATAARLAQPALLAAVVDAVVRRSPVARPLTALAAVLAAGLAGTVAAGYLDTRREAAATRRHRARLLAHALRLSPSDERFAPGDLLSRLVTDAKAPARLATVALSTVTTTLLSAGGMAALALVDPWLCLLVAAEIAAVGLLVRLFLRGAGAAEQRYQAARGELAARLVDAHRGVRTIRASGTGDREARRILAPLGEIRSAGLASWRAQRDVTWRVGLVNAVMRAAVLLVAGLGVLHGGLTPGELVAALGYSTLALGMAHQVDPLTTLALQRAATRRVIEVLDAPVPVRADPPVPLPEPGGGAVRFVDVTVRRDGRTVLDGVDLAVPPGAHVAVVGRSGTGKSLLVALVGRLAEADAGCVELDGADVRALDPAELRRAVAYAFEEPRLFGSSLREAILAGSAWTDGAAERAAVQARADGFIGRLPRGYATPVEEAPMSGGELQRVGLARALARPARVLVLDDATSSLDTATEAEVRLAIAAAWKDRTALVVAHRARTAAAADLVAWLDDGRLRALRPHRELWNDPAYRAVFRPPAVEPPAACAEGGGAPLAAGREAG</sequence>
<feature type="transmembrane region" description="Helical" evidence="7">
    <location>
        <begin position="146"/>
        <end position="166"/>
    </location>
</feature>
<evidence type="ECO:0000256" key="6">
    <source>
        <dbReference type="ARBA" id="ARBA00023136"/>
    </source>
</evidence>
<keyword evidence="3" id="KW-0547">Nucleotide-binding</keyword>
<evidence type="ECO:0000313" key="11">
    <source>
        <dbReference type="Proteomes" id="UP001597063"/>
    </source>
</evidence>
<feature type="domain" description="ABC transmembrane type-1" evidence="9">
    <location>
        <begin position="13"/>
        <end position="277"/>
    </location>
</feature>
<dbReference type="Proteomes" id="UP001597063">
    <property type="component" value="Unassembled WGS sequence"/>
</dbReference>